<feature type="binding site" evidence="6">
    <location>
        <position position="239"/>
    </location>
    <ligand>
        <name>Fe cation</name>
        <dbReference type="ChEBI" id="CHEBI:24875"/>
        <label>1</label>
    </ligand>
</feature>
<evidence type="ECO:0000256" key="4">
    <source>
        <dbReference type="ARBA" id="ARBA00022801"/>
    </source>
</evidence>
<dbReference type="InterPro" id="IPR024927">
    <property type="entry name" value="Acid_PPase"/>
</dbReference>
<reference evidence="9" key="1">
    <citation type="journal article" date="2020" name="mSystems">
        <title>Genome- and Community-Level Interaction Insights into Carbon Utilization and Element Cycling Functions of Hydrothermarchaeota in Hydrothermal Sediment.</title>
        <authorList>
            <person name="Zhou Z."/>
            <person name="Liu Y."/>
            <person name="Xu W."/>
            <person name="Pan J."/>
            <person name="Luo Z.H."/>
            <person name="Li M."/>
        </authorList>
    </citation>
    <scope>NUCLEOTIDE SEQUENCE</scope>
    <source>
        <strain evidence="9">SpSt-997</strain>
    </source>
</reference>
<feature type="domain" description="Calcineurin-like phosphoesterase" evidence="8">
    <location>
        <begin position="33"/>
        <end position="240"/>
    </location>
</feature>
<feature type="signal peptide" evidence="7">
    <location>
        <begin position="1"/>
        <end position="28"/>
    </location>
</feature>
<feature type="binding site" evidence="6">
    <location>
        <position position="73"/>
    </location>
    <ligand>
        <name>Fe cation</name>
        <dbReference type="ChEBI" id="CHEBI:24875"/>
        <label>1</label>
    </ligand>
</feature>
<dbReference type="GO" id="GO:0003993">
    <property type="term" value="F:acid phosphatase activity"/>
    <property type="evidence" value="ECO:0007669"/>
    <property type="project" value="UniProtKB-UniRule"/>
</dbReference>
<evidence type="ECO:0000256" key="2">
    <source>
        <dbReference type="ARBA" id="ARBA00012646"/>
    </source>
</evidence>
<keyword evidence="6" id="KW-0479">Metal-binding</keyword>
<dbReference type="InterPro" id="IPR004843">
    <property type="entry name" value="Calcineurin-like_PHP"/>
</dbReference>
<evidence type="ECO:0000256" key="3">
    <source>
        <dbReference type="ARBA" id="ARBA00022729"/>
    </source>
</evidence>
<proteinExistence type="predicted"/>
<evidence type="ECO:0000256" key="7">
    <source>
        <dbReference type="SAM" id="SignalP"/>
    </source>
</evidence>
<dbReference type="InterPro" id="IPR029052">
    <property type="entry name" value="Metallo-depent_PP-like"/>
</dbReference>
<dbReference type="PANTHER" id="PTHR10161">
    <property type="entry name" value="TARTRATE-RESISTANT ACID PHOSPHATASE TYPE 5"/>
    <property type="match status" value="1"/>
</dbReference>
<dbReference type="EMBL" id="DTQM01000240">
    <property type="protein sequence ID" value="HGC44053.1"/>
    <property type="molecule type" value="Genomic_DNA"/>
</dbReference>
<feature type="binding site" evidence="6">
    <location>
        <position position="73"/>
    </location>
    <ligand>
        <name>Fe cation</name>
        <dbReference type="ChEBI" id="CHEBI:24875"/>
        <label>2</label>
    </ligand>
</feature>
<dbReference type="GO" id="GO:0046872">
    <property type="term" value="F:metal ion binding"/>
    <property type="evidence" value="ECO:0007669"/>
    <property type="project" value="UniProtKB-KW"/>
</dbReference>
<evidence type="ECO:0000256" key="1">
    <source>
        <dbReference type="ARBA" id="ARBA00000032"/>
    </source>
</evidence>
<comment type="caution">
    <text evidence="9">The sequence shown here is derived from an EMBL/GenBank/DDBJ whole genome shotgun (WGS) entry which is preliminary data.</text>
</comment>
<dbReference type="EC" id="3.1.3.2" evidence="2 5"/>
<comment type="catalytic activity">
    <reaction evidence="1 5">
        <text>a phosphate monoester + H2O = an alcohol + phosphate</text>
        <dbReference type="Rhea" id="RHEA:15017"/>
        <dbReference type="ChEBI" id="CHEBI:15377"/>
        <dbReference type="ChEBI" id="CHEBI:30879"/>
        <dbReference type="ChEBI" id="CHEBI:43474"/>
        <dbReference type="ChEBI" id="CHEBI:67140"/>
        <dbReference type="EC" id="3.1.3.2"/>
    </reaction>
</comment>
<feature type="binding site" evidence="6">
    <location>
        <position position="76"/>
    </location>
    <ligand>
        <name>Fe cation</name>
        <dbReference type="ChEBI" id="CHEBI:24875"/>
        <label>1</label>
    </ligand>
</feature>
<feature type="binding site" evidence="6">
    <location>
        <position position="111"/>
    </location>
    <ligand>
        <name>Fe cation</name>
        <dbReference type="ChEBI" id="CHEBI:24875"/>
        <label>2</label>
    </ligand>
</feature>
<dbReference type="InterPro" id="IPR051558">
    <property type="entry name" value="Metallophosphoesterase_PAP"/>
</dbReference>
<evidence type="ECO:0000313" key="9">
    <source>
        <dbReference type="EMBL" id="HGC44053.1"/>
    </source>
</evidence>
<keyword evidence="4 5" id="KW-0378">Hydrolase</keyword>
<feature type="binding site" evidence="6">
    <location>
        <position position="237"/>
    </location>
    <ligand>
        <name>Fe cation</name>
        <dbReference type="ChEBI" id="CHEBI:24875"/>
        <label>2</label>
    </ligand>
</feature>
<keyword evidence="3 7" id="KW-0732">Signal</keyword>
<name>A0A8J4M7Q6_9PROT</name>
<evidence type="ECO:0000256" key="6">
    <source>
        <dbReference type="PIRSR" id="PIRSR000898-1"/>
    </source>
</evidence>
<dbReference type="Pfam" id="PF00149">
    <property type="entry name" value="Metallophos"/>
    <property type="match status" value="1"/>
</dbReference>
<accession>A0A8J4M7Q6</accession>
<evidence type="ECO:0000259" key="8">
    <source>
        <dbReference type="Pfam" id="PF00149"/>
    </source>
</evidence>
<organism evidence="9">
    <name type="scientific">Acidicaldus sp</name>
    <dbReference type="NCBI Taxonomy" id="1872105"/>
    <lineage>
        <taxon>Bacteria</taxon>
        <taxon>Pseudomonadati</taxon>
        <taxon>Pseudomonadota</taxon>
        <taxon>Alphaproteobacteria</taxon>
        <taxon>Acetobacterales</taxon>
        <taxon>Acetobacteraceae</taxon>
        <taxon>Acidicaldus</taxon>
    </lineage>
</organism>
<protein>
    <recommendedName>
        <fullName evidence="2 5">acid phosphatase</fullName>
        <ecNumber evidence="2 5">3.1.3.2</ecNumber>
    </recommendedName>
</protein>
<dbReference type="PIRSF" id="PIRSF000898">
    <property type="entry name" value="Acid_Ptase_5"/>
    <property type="match status" value="1"/>
</dbReference>
<dbReference type="CDD" id="cd07378">
    <property type="entry name" value="MPP_ACP5"/>
    <property type="match status" value="1"/>
</dbReference>
<dbReference type="AlphaFoldDB" id="A0A8J4M7Q6"/>
<dbReference type="SUPFAM" id="SSF56300">
    <property type="entry name" value="Metallo-dependent phosphatases"/>
    <property type="match status" value="1"/>
</dbReference>
<comment type="cofactor">
    <cofactor evidence="6">
        <name>Fe cation</name>
        <dbReference type="ChEBI" id="CHEBI:24875"/>
    </cofactor>
    <text evidence="6">Binds 2 iron ions per subunit.</text>
</comment>
<dbReference type="PANTHER" id="PTHR10161:SF14">
    <property type="entry name" value="TARTRATE-RESISTANT ACID PHOSPHATASE TYPE 5"/>
    <property type="match status" value="1"/>
</dbReference>
<keyword evidence="5 6" id="KW-0408">Iron</keyword>
<feature type="binding site" evidence="6">
    <location>
        <position position="40"/>
    </location>
    <ligand>
        <name>Fe cation</name>
        <dbReference type="ChEBI" id="CHEBI:24875"/>
        <label>1</label>
    </ligand>
</feature>
<evidence type="ECO:0000256" key="5">
    <source>
        <dbReference type="PIRNR" id="PIRNR000898"/>
    </source>
</evidence>
<gene>
    <name evidence="9" type="ORF">ENY07_12660</name>
</gene>
<sequence length="311" mass="34220">MPFPPPIPRRHLITASAAALLPAVPARAAAPGLPFLLLGDWGRRGEDHQSEVARAMASTASAIGSRFVISVGDNFYEDGVRGLRDRHWRESFEDVYAAPALQTPWHVILGNHDYRGNVEAQLAYSEESRRWNMPARYFTRSERLGDGSEAEFFFLDTSPFIRAYRGSRTRIDDQDPAAQLAWLDAALGRSRAGWKIVIGHHPLYTALGGPGHDKPDLIEAIEPVLQRHRVPIYINGHDHSMQYVEMNGIAYVTSGAGSATYETGPARRWGFASGAHGFLAATLEPKTLALAFIAEDGKTLFSRSVPRSGGF</sequence>
<dbReference type="Gene3D" id="3.60.21.10">
    <property type="match status" value="1"/>
</dbReference>
<feature type="chain" id="PRO_5035262618" description="acid phosphatase" evidence="7">
    <location>
        <begin position="29"/>
        <end position="311"/>
    </location>
</feature>
<feature type="binding site" evidence="6">
    <location>
        <position position="200"/>
    </location>
    <ligand>
        <name>Fe cation</name>
        <dbReference type="ChEBI" id="CHEBI:24875"/>
        <label>2</label>
    </ligand>
</feature>